<dbReference type="Proteomes" id="UP000323242">
    <property type="component" value="Unassembled WGS sequence"/>
</dbReference>
<keyword evidence="5" id="KW-1185">Reference proteome</keyword>
<feature type="chain" id="PRO_5039776227" evidence="2">
    <location>
        <begin position="30"/>
        <end position="201"/>
    </location>
</feature>
<evidence type="ECO:0000256" key="1">
    <source>
        <dbReference type="ARBA" id="ARBA00006889"/>
    </source>
</evidence>
<keyword evidence="2" id="KW-0732">Signal</keyword>
<accession>A0A5D4II67</accession>
<proteinExistence type="inferred from homology"/>
<dbReference type="PIRSF" id="PIRSF036893">
    <property type="entry name" value="Lipocalin_ApoD"/>
    <property type="match status" value="1"/>
</dbReference>
<evidence type="ECO:0000313" key="5">
    <source>
        <dbReference type="Proteomes" id="UP000323242"/>
    </source>
</evidence>
<sequence length="201" mass="21289">MPLSYPLRRPGLVACVVLAVAGASVTGSAAAVSGTMQEQHAKVDLGRYAGTWYQLAAVPQLFEIQCAKNVRAQYTPNADGTVAVRNTCTTWWGSTSAVNGAARPLDSSGTRLNVSFQPKPGGGYVHSQEANYVIAGLDESYTWAAVTNEDRTSGFLLSRTPTIDDADLAEAVQSFVEEGVDPCALRPTRQDGNALHPAELC</sequence>
<dbReference type="Pfam" id="PF08212">
    <property type="entry name" value="Lipocalin_2"/>
    <property type="match status" value="1"/>
</dbReference>
<feature type="signal peptide" evidence="2">
    <location>
        <begin position="1"/>
        <end position="29"/>
    </location>
</feature>
<dbReference type="EMBL" id="VSZQ01000227">
    <property type="protein sequence ID" value="TYR51739.1"/>
    <property type="molecule type" value="Genomic_DNA"/>
</dbReference>
<gene>
    <name evidence="4" type="ORF">FY004_30795</name>
</gene>
<dbReference type="InterPro" id="IPR000566">
    <property type="entry name" value="Lipocln_cytosolic_FA-bd_dom"/>
</dbReference>
<dbReference type="GO" id="GO:0000302">
    <property type="term" value="P:response to reactive oxygen species"/>
    <property type="evidence" value="ECO:0007669"/>
    <property type="project" value="TreeGrafter"/>
</dbReference>
<evidence type="ECO:0000256" key="2">
    <source>
        <dbReference type="PIRNR" id="PIRNR036893"/>
    </source>
</evidence>
<reference evidence="4 5" key="1">
    <citation type="submission" date="2019-08" db="EMBL/GenBank/DDBJ databases">
        <title>Draft genome for granaticin producer strain Streptomyces parvus C05.</title>
        <authorList>
            <person name="Gonzalez-Pimentel J.L."/>
        </authorList>
    </citation>
    <scope>NUCLEOTIDE SEQUENCE [LARGE SCALE GENOMIC DNA]</scope>
    <source>
        <strain evidence="4 5">C05</strain>
    </source>
</reference>
<feature type="domain" description="Lipocalin/cytosolic fatty-acid binding" evidence="3">
    <location>
        <begin position="43"/>
        <end position="189"/>
    </location>
</feature>
<dbReference type="AlphaFoldDB" id="A0A5D4II67"/>
<name>A0A5D4II67_9ACTN</name>
<dbReference type="InterPro" id="IPR012674">
    <property type="entry name" value="Calycin"/>
</dbReference>
<organism evidence="4 5">
    <name type="scientific">Streptomyces parvus</name>
    <dbReference type="NCBI Taxonomy" id="66428"/>
    <lineage>
        <taxon>Bacteria</taxon>
        <taxon>Bacillati</taxon>
        <taxon>Actinomycetota</taxon>
        <taxon>Actinomycetes</taxon>
        <taxon>Kitasatosporales</taxon>
        <taxon>Streptomycetaceae</taxon>
        <taxon>Streptomyces</taxon>
    </lineage>
</organism>
<dbReference type="Gene3D" id="2.40.128.20">
    <property type="match status" value="1"/>
</dbReference>
<dbReference type="GO" id="GO:0006629">
    <property type="term" value="P:lipid metabolic process"/>
    <property type="evidence" value="ECO:0007669"/>
    <property type="project" value="TreeGrafter"/>
</dbReference>
<evidence type="ECO:0000313" key="4">
    <source>
        <dbReference type="EMBL" id="TYR51739.1"/>
    </source>
</evidence>
<dbReference type="GO" id="GO:0005737">
    <property type="term" value="C:cytoplasm"/>
    <property type="evidence" value="ECO:0007669"/>
    <property type="project" value="TreeGrafter"/>
</dbReference>
<dbReference type="PANTHER" id="PTHR10612">
    <property type="entry name" value="APOLIPOPROTEIN D"/>
    <property type="match status" value="1"/>
</dbReference>
<evidence type="ECO:0000259" key="3">
    <source>
        <dbReference type="Pfam" id="PF08212"/>
    </source>
</evidence>
<comment type="similarity">
    <text evidence="1 2">Belongs to the calycin superfamily. Lipocalin family.</text>
</comment>
<protein>
    <submittedName>
        <fullName evidence="4">Lipocalin family protein</fullName>
    </submittedName>
</protein>
<dbReference type="CDD" id="cd19438">
    <property type="entry name" value="lipocalin_Blc-like"/>
    <property type="match status" value="1"/>
</dbReference>
<comment type="caution">
    <text evidence="4">The sequence shown here is derived from an EMBL/GenBank/DDBJ whole genome shotgun (WGS) entry which is preliminary data.</text>
</comment>
<dbReference type="InterPro" id="IPR022271">
    <property type="entry name" value="Lipocalin_ApoD"/>
</dbReference>
<dbReference type="SUPFAM" id="SSF50814">
    <property type="entry name" value="Lipocalins"/>
    <property type="match status" value="1"/>
</dbReference>
<dbReference type="PANTHER" id="PTHR10612:SF56">
    <property type="entry name" value="LIPOCALIN_CYTOSOLIC FATTY-ACID BINDING DOMAIN-CONTAINING PROTEIN"/>
    <property type="match status" value="1"/>
</dbReference>
<dbReference type="InterPro" id="IPR047202">
    <property type="entry name" value="Lipocalin_Blc-like_dom"/>
</dbReference>